<feature type="transmembrane region" description="Helical" evidence="2">
    <location>
        <begin position="6"/>
        <end position="31"/>
    </location>
</feature>
<feature type="transmembrane region" description="Helical" evidence="2">
    <location>
        <begin position="73"/>
        <end position="98"/>
    </location>
</feature>
<dbReference type="AlphaFoldDB" id="A0A8K0X0L9"/>
<dbReference type="EMBL" id="JAGPXD010000004">
    <property type="protein sequence ID" value="KAH7357769.1"/>
    <property type="molecule type" value="Genomic_DNA"/>
</dbReference>
<evidence type="ECO:0000313" key="3">
    <source>
        <dbReference type="EMBL" id="KAH7357769.1"/>
    </source>
</evidence>
<keyword evidence="2" id="KW-1133">Transmembrane helix</keyword>
<dbReference type="OrthoDB" id="3034003at2759"/>
<feature type="compositionally biased region" description="Polar residues" evidence="1">
    <location>
        <begin position="839"/>
        <end position="851"/>
    </location>
</feature>
<evidence type="ECO:0000256" key="1">
    <source>
        <dbReference type="SAM" id="MobiDB-lite"/>
    </source>
</evidence>
<gene>
    <name evidence="3" type="ORF">B0T11DRAFT_283077</name>
</gene>
<feature type="compositionally biased region" description="Polar residues" evidence="1">
    <location>
        <begin position="863"/>
        <end position="874"/>
    </location>
</feature>
<accession>A0A8K0X0L9</accession>
<reference evidence="3" key="1">
    <citation type="journal article" date="2021" name="Nat. Commun.">
        <title>Genetic determinants of endophytism in the Arabidopsis root mycobiome.</title>
        <authorList>
            <person name="Mesny F."/>
            <person name="Miyauchi S."/>
            <person name="Thiergart T."/>
            <person name="Pickel B."/>
            <person name="Atanasova L."/>
            <person name="Karlsson M."/>
            <person name="Huettel B."/>
            <person name="Barry K.W."/>
            <person name="Haridas S."/>
            <person name="Chen C."/>
            <person name="Bauer D."/>
            <person name="Andreopoulos W."/>
            <person name="Pangilinan J."/>
            <person name="LaButti K."/>
            <person name="Riley R."/>
            <person name="Lipzen A."/>
            <person name="Clum A."/>
            <person name="Drula E."/>
            <person name="Henrissat B."/>
            <person name="Kohler A."/>
            <person name="Grigoriev I.V."/>
            <person name="Martin F.M."/>
            <person name="Hacquard S."/>
        </authorList>
    </citation>
    <scope>NUCLEOTIDE SEQUENCE</scope>
    <source>
        <strain evidence="3">MPI-CAGE-AT-0016</strain>
    </source>
</reference>
<protein>
    <submittedName>
        <fullName evidence="3">Uncharacterized protein</fullName>
    </submittedName>
</protein>
<sequence>MLTIAQVSGLIAASVMVVQYGLPAALVIVLVKSVGNVNTAATWSSVNRTIATTLWPIILRSDSARSRSRSRSVVVLSWTMTACAVLLVVAGVVAPLGLREEIAAHPGAARPHLFQYVKDPTPWGVSTHDRPHLPFGRYCEYGRRLNCPGQYQGVDFLEVRPGQLESVKTDESSTINTTVPANYTKMFSSATDDPGNTLSGLFDVQFRRWTVRMVDIIDHGAPRVVADPRPVEVLIPQDDIVIKEGLVVDVRDNPGIGYRNHTVPVGLPHGGVWSEDISWIEPVSACADTNLSIEVDIRANISSFDQIERIYLVDRGAFRNLDLTALESRPWLDNQTLDLPGRAQKAARMYNMLAASFLNVSLPINSSSGILPKFDVGNSNDLKPGWSALLFTLLDRDTLKIGPLAPLDDSFDGSGSFVPPPDDFIPEYPDGMRKMFASNLTSIAQICKGFYILDSASMDRRAANITNPMVECGLLIGPGRSINAKDGESGVTTPFEDLISGTEIKRKDIFVCATGVRASIKTIDFRYNGTGASLDNLRIDRIADKEYPDDKSKPLWAVETSGDQRMTFDPLWGMVSDSYEDTEGFYTMRSEKLWLPTGVSTSISWGNAFPSSDTLSGPMAPAISLGTLYESSTGLDEPIHSGSASFPLVERFARLFSSQANVSQIPSLILTDTLASLLVGTKTAIRSAPVGFPAMLSVDDPASGLSRANVVPYRRVIRYDLRFAIPGFIVLAVLVVVFAWAAAIVVFDGFGIIRTLRDMYNQTSTGRLATLLLRPGQGDPNESESKWAKTDGNIVLDFGRFGGRRADYFVRLSEGDKGLLAQPEQSEVSAAHIGYDEFQQNPGYDGFQQNPGYEMEPYRDGMTSASSFSQPSRW</sequence>
<feature type="region of interest" description="Disordered" evidence="1">
    <location>
        <begin position="839"/>
        <end position="874"/>
    </location>
</feature>
<keyword evidence="4" id="KW-1185">Reference proteome</keyword>
<feature type="transmembrane region" description="Helical" evidence="2">
    <location>
        <begin position="723"/>
        <end position="747"/>
    </location>
</feature>
<organism evidence="3 4">
    <name type="scientific">Plectosphaerella cucumerina</name>
    <dbReference type="NCBI Taxonomy" id="40658"/>
    <lineage>
        <taxon>Eukaryota</taxon>
        <taxon>Fungi</taxon>
        <taxon>Dikarya</taxon>
        <taxon>Ascomycota</taxon>
        <taxon>Pezizomycotina</taxon>
        <taxon>Sordariomycetes</taxon>
        <taxon>Hypocreomycetidae</taxon>
        <taxon>Glomerellales</taxon>
        <taxon>Plectosphaerellaceae</taxon>
        <taxon>Plectosphaerella</taxon>
    </lineage>
</organism>
<evidence type="ECO:0000256" key="2">
    <source>
        <dbReference type="SAM" id="Phobius"/>
    </source>
</evidence>
<proteinExistence type="predicted"/>
<evidence type="ECO:0000313" key="4">
    <source>
        <dbReference type="Proteomes" id="UP000813385"/>
    </source>
</evidence>
<keyword evidence="2" id="KW-0472">Membrane</keyword>
<name>A0A8K0X0L9_9PEZI</name>
<keyword evidence="2" id="KW-0812">Transmembrane</keyword>
<comment type="caution">
    <text evidence="3">The sequence shown here is derived from an EMBL/GenBank/DDBJ whole genome shotgun (WGS) entry which is preliminary data.</text>
</comment>
<dbReference type="Proteomes" id="UP000813385">
    <property type="component" value="Unassembled WGS sequence"/>
</dbReference>